<protein>
    <submittedName>
        <fullName evidence="1">Uncharacterized protein</fullName>
    </submittedName>
</protein>
<dbReference type="RefSeq" id="WP_006349072.1">
    <property type="nucleotide sequence ID" value="NZ_CP029159.1"/>
</dbReference>
<reference evidence="1 2" key="1">
    <citation type="journal article" date="2012" name="J. Bacteriol.">
        <title>Draft genome of Streptomyces tsukubaensis NRRL 18488, the producer of the clinically important immunosuppressant tacrolimus (FK506).</title>
        <authorList>
            <person name="Barreiro C."/>
            <person name="Prieto C."/>
            <person name="Sola-Landa A."/>
            <person name="Solera E."/>
            <person name="Martinez-Castro M."/>
            <person name="Perez-Redondo R."/>
            <person name="Garcia-Estrada C."/>
            <person name="Aparicio J.F."/>
            <person name="Fernandez-Martinez L.T."/>
            <person name="Santos-Aberturas J."/>
            <person name="Salehi-Najafabadi Z."/>
            <person name="Rodriguez-Garcia A."/>
            <person name="Tauch A."/>
            <person name="Martin J.F."/>
        </authorList>
    </citation>
    <scope>NUCLEOTIDE SEQUENCE [LARGE SCALE GENOMIC DNA]</scope>
    <source>
        <strain evidence="2">DSM 42081 / NBRC 108919 / NRRL 18488 / 9993</strain>
    </source>
</reference>
<evidence type="ECO:0000313" key="1">
    <source>
        <dbReference type="EMBL" id="QKM69640.1"/>
    </source>
</evidence>
<dbReference type="EMBL" id="CP029159">
    <property type="protein sequence ID" value="QKM69640.1"/>
    <property type="molecule type" value="Genomic_DNA"/>
</dbReference>
<dbReference type="InterPro" id="IPR006311">
    <property type="entry name" value="TAT_signal"/>
</dbReference>
<dbReference type="AlphaFoldDB" id="I2MYX9"/>
<evidence type="ECO:0000313" key="2">
    <source>
        <dbReference type="Proteomes" id="UP000005940"/>
    </source>
</evidence>
<sequence length="139" mass="13994">MTAASPRRALRALAVTTAALGAVLVSGSGAFADSSPSPAVKVEVAEKQKCTPLPEKGKDKSKPVVGKDGAIFCLQPADRDEVSRVVVPRGGVAAGERPATAQDGGNATTVIIGATAAALTIGAAGTVMIRRRTAHHDAR</sequence>
<name>I2MYX9_STRT9</name>
<proteinExistence type="predicted"/>
<dbReference type="Proteomes" id="UP000005940">
    <property type="component" value="Chromosome"/>
</dbReference>
<gene>
    <name evidence="1" type="ORF">STSU_023205</name>
</gene>
<dbReference type="PROSITE" id="PS51318">
    <property type="entry name" value="TAT"/>
    <property type="match status" value="1"/>
</dbReference>
<keyword evidence="2" id="KW-1185">Reference proteome</keyword>
<organism evidence="1 2">
    <name type="scientific">Streptomyces tsukubensis (strain DSM 42081 / NBRC 108919 / NRRL 18488 / 9993)</name>
    <dbReference type="NCBI Taxonomy" id="1114943"/>
    <lineage>
        <taxon>Bacteria</taxon>
        <taxon>Bacillati</taxon>
        <taxon>Actinomycetota</taxon>
        <taxon>Actinomycetes</taxon>
        <taxon>Kitasatosporales</taxon>
        <taxon>Streptomycetaceae</taxon>
        <taxon>Streptomyces</taxon>
    </lineage>
</organism>
<accession>I2MYX9</accession>